<evidence type="ECO:0000256" key="9">
    <source>
        <dbReference type="ARBA" id="ARBA00022807"/>
    </source>
</evidence>
<comment type="catalytic activity">
    <reaction evidence="1">
        <text>Thiol-dependent hydrolysis of ester, thioester, amide, peptide and isopeptide bonds formed by the C-terminal Gly of ubiquitin (a 76-residue protein attached to proteins as an intracellular targeting signal).</text>
        <dbReference type="EC" id="3.4.19.12"/>
    </reaction>
</comment>
<evidence type="ECO:0000256" key="13">
    <source>
        <dbReference type="SAM" id="SignalP"/>
    </source>
</evidence>
<evidence type="ECO:0000256" key="6">
    <source>
        <dbReference type="ARBA" id="ARBA00022771"/>
    </source>
</evidence>
<reference evidence="16" key="1">
    <citation type="submission" date="2022-04" db="EMBL/GenBank/DDBJ databases">
        <title>Carnegiea gigantea Genome sequencing and assembly v2.</title>
        <authorList>
            <person name="Copetti D."/>
            <person name="Sanderson M.J."/>
            <person name="Burquez A."/>
            <person name="Wojciechowski M.F."/>
        </authorList>
    </citation>
    <scope>NUCLEOTIDE SEQUENCE</scope>
    <source>
        <strain evidence="16">SGP5-SGP5p</strain>
        <tissue evidence="16">Aerial part</tissue>
    </source>
</reference>
<keyword evidence="6 11" id="KW-0863">Zinc-finger</keyword>
<comment type="caution">
    <text evidence="16">The sequence shown here is derived from an EMBL/GenBank/DDBJ whole genome shotgun (WGS) entry which is preliminary data.</text>
</comment>
<keyword evidence="13" id="KW-0732">Signal</keyword>
<dbReference type="InterPro" id="IPR018200">
    <property type="entry name" value="USP_CS"/>
</dbReference>
<gene>
    <name evidence="16" type="ORF">Cgig2_007352</name>
</gene>
<dbReference type="EMBL" id="JAKOGI010000007">
    <property type="protein sequence ID" value="KAJ8451869.1"/>
    <property type="molecule type" value="Genomic_DNA"/>
</dbReference>
<dbReference type="Pfam" id="PF00443">
    <property type="entry name" value="UCH"/>
    <property type="match status" value="1"/>
</dbReference>
<keyword evidence="8" id="KW-0378">Hydrolase</keyword>
<dbReference type="GO" id="GO:0005634">
    <property type="term" value="C:nucleus"/>
    <property type="evidence" value="ECO:0007669"/>
    <property type="project" value="TreeGrafter"/>
</dbReference>
<dbReference type="InterPro" id="IPR050164">
    <property type="entry name" value="Peptidase_C19"/>
</dbReference>
<dbReference type="PANTHER" id="PTHR24006:SF690">
    <property type="entry name" value="UBIQUITIN CARBOXYL-TERMINAL HYDROLASE 17"/>
    <property type="match status" value="1"/>
</dbReference>
<feature type="domain" description="USP" evidence="14">
    <location>
        <begin position="377"/>
        <end position="676"/>
    </location>
</feature>
<keyword evidence="4" id="KW-0645">Protease</keyword>
<dbReference type="InterPro" id="IPR001394">
    <property type="entry name" value="Peptidase_C19_UCH"/>
</dbReference>
<keyword evidence="7" id="KW-0833">Ubl conjugation pathway</keyword>
<organism evidence="16 17">
    <name type="scientific">Carnegiea gigantea</name>
    <dbReference type="NCBI Taxonomy" id="171969"/>
    <lineage>
        <taxon>Eukaryota</taxon>
        <taxon>Viridiplantae</taxon>
        <taxon>Streptophyta</taxon>
        <taxon>Embryophyta</taxon>
        <taxon>Tracheophyta</taxon>
        <taxon>Spermatophyta</taxon>
        <taxon>Magnoliopsida</taxon>
        <taxon>eudicotyledons</taxon>
        <taxon>Gunneridae</taxon>
        <taxon>Pentapetalae</taxon>
        <taxon>Caryophyllales</taxon>
        <taxon>Cactineae</taxon>
        <taxon>Cactaceae</taxon>
        <taxon>Cactoideae</taxon>
        <taxon>Echinocereeae</taxon>
        <taxon>Carnegiea</taxon>
    </lineage>
</organism>
<dbReference type="Proteomes" id="UP001153076">
    <property type="component" value="Unassembled WGS sequence"/>
</dbReference>
<dbReference type="GO" id="GO:0006508">
    <property type="term" value="P:proteolysis"/>
    <property type="evidence" value="ECO:0007669"/>
    <property type="project" value="UniProtKB-KW"/>
</dbReference>
<evidence type="ECO:0000256" key="7">
    <source>
        <dbReference type="ARBA" id="ARBA00022786"/>
    </source>
</evidence>
<evidence type="ECO:0000256" key="11">
    <source>
        <dbReference type="PROSITE-ProRule" id="PRU00134"/>
    </source>
</evidence>
<evidence type="ECO:0000256" key="1">
    <source>
        <dbReference type="ARBA" id="ARBA00000707"/>
    </source>
</evidence>
<proteinExistence type="inferred from homology"/>
<evidence type="ECO:0000259" key="15">
    <source>
        <dbReference type="PROSITE" id="PS50865"/>
    </source>
</evidence>
<evidence type="ECO:0000313" key="16">
    <source>
        <dbReference type="EMBL" id="KAJ8451869.1"/>
    </source>
</evidence>
<dbReference type="PROSITE" id="PS50235">
    <property type="entry name" value="USP_3"/>
    <property type="match status" value="1"/>
</dbReference>
<keyword evidence="5" id="KW-0479">Metal-binding</keyword>
<keyword evidence="9" id="KW-0788">Thiol protease</keyword>
<dbReference type="InterPro" id="IPR028889">
    <property type="entry name" value="USP"/>
</dbReference>
<evidence type="ECO:0000313" key="17">
    <source>
        <dbReference type="Proteomes" id="UP001153076"/>
    </source>
</evidence>
<feature type="region of interest" description="Disordered" evidence="12">
    <location>
        <begin position="707"/>
        <end position="738"/>
    </location>
</feature>
<comment type="similarity">
    <text evidence="2">Belongs to the peptidase C19 family.</text>
</comment>
<dbReference type="GO" id="GO:0005829">
    <property type="term" value="C:cytosol"/>
    <property type="evidence" value="ECO:0007669"/>
    <property type="project" value="TreeGrafter"/>
</dbReference>
<evidence type="ECO:0000256" key="12">
    <source>
        <dbReference type="SAM" id="MobiDB-lite"/>
    </source>
</evidence>
<name>A0A9Q1KZQ4_9CARY</name>
<dbReference type="FunFam" id="3.90.70.10:FF:000026">
    <property type="entry name" value="Ubiquitin carboxyl-terminal hydrolase 15"/>
    <property type="match status" value="1"/>
</dbReference>
<dbReference type="AlphaFoldDB" id="A0A9Q1KZQ4"/>
<dbReference type="GO" id="GO:0016579">
    <property type="term" value="P:protein deubiquitination"/>
    <property type="evidence" value="ECO:0007669"/>
    <property type="project" value="InterPro"/>
</dbReference>
<dbReference type="OrthoDB" id="420187at2759"/>
<dbReference type="GO" id="GO:0008270">
    <property type="term" value="F:zinc ion binding"/>
    <property type="evidence" value="ECO:0007669"/>
    <property type="project" value="UniProtKB-KW"/>
</dbReference>
<dbReference type="EC" id="3.4.19.12" evidence="3"/>
<evidence type="ECO:0000256" key="2">
    <source>
        <dbReference type="ARBA" id="ARBA00009085"/>
    </source>
</evidence>
<dbReference type="Gene3D" id="6.10.140.2220">
    <property type="match status" value="1"/>
</dbReference>
<keyword evidence="10" id="KW-0862">Zinc</keyword>
<dbReference type="Gene3D" id="3.90.70.10">
    <property type="entry name" value="Cysteine proteinases"/>
    <property type="match status" value="1"/>
</dbReference>
<feature type="domain" description="MYND-type" evidence="15">
    <location>
        <begin position="81"/>
        <end position="118"/>
    </location>
</feature>
<evidence type="ECO:0000256" key="8">
    <source>
        <dbReference type="ARBA" id="ARBA00022801"/>
    </source>
</evidence>
<evidence type="ECO:0000259" key="14">
    <source>
        <dbReference type="PROSITE" id="PS50235"/>
    </source>
</evidence>
<feature type="chain" id="PRO_5040208852" description="ubiquitinyl hydrolase 1" evidence="13">
    <location>
        <begin position="20"/>
        <end position="801"/>
    </location>
</feature>
<evidence type="ECO:0000256" key="10">
    <source>
        <dbReference type="ARBA" id="ARBA00022833"/>
    </source>
</evidence>
<evidence type="ECO:0000256" key="3">
    <source>
        <dbReference type="ARBA" id="ARBA00012759"/>
    </source>
</evidence>
<dbReference type="SUPFAM" id="SSF144232">
    <property type="entry name" value="HIT/MYND zinc finger-like"/>
    <property type="match status" value="1"/>
</dbReference>
<dbReference type="PROSITE" id="PS00972">
    <property type="entry name" value="USP_1"/>
    <property type="match status" value="1"/>
</dbReference>
<protein>
    <recommendedName>
        <fullName evidence="3">ubiquitinyl hydrolase 1</fullName>
        <ecNumber evidence="3">3.4.19.12</ecNumber>
    </recommendedName>
</protein>
<dbReference type="InterPro" id="IPR002893">
    <property type="entry name" value="Znf_MYND"/>
</dbReference>
<dbReference type="InterPro" id="IPR038765">
    <property type="entry name" value="Papain-like_cys_pep_sf"/>
</dbReference>
<dbReference type="Pfam" id="PF01753">
    <property type="entry name" value="zf-MYND"/>
    <property type="match status" value="1"/>
</dbReference>
<evidence type="ECO:0000256" key="5">
    <source>
        <dbReference type="ARBA" id="ARBA00022723"/>
    </source>
</evidence>
<dbReference type="SUPFAM" id="SSF54001">
    <property type="entry name" value="Cysteine proteinases"/>
    <property type="match status" value="1"/>
</dbReference>
<keyword evidence="17" id="KW-1185">Reference proteome</keyword>
<feature type="region of interest" description="Disordered" evidence="12">
    <location>
        <begin position="142"/>
        <end position="272"/>
    </location>
</feature>
<dbReference type="GO" id="GO:0004843">
    <property type="term" value="F:cysteine-type deubiquitinase activity"/>
    <property type="evidence" value="ECO:0007669"/>
    <property type="project" value="UniProtKB-EC"/>
</dbReference>
<dbReference type="FunFam" id="6.10.140.2220:FF:000006">
    <property type="entry name" value="Ubiquitin carboxyl-terminal hydrolase 15"/>
    <property type="match status" value="1"/>
</dbReference>
<feature type="compositionally biased region" description="Basic and acidic residues" evidence="12">
    <location>
        <begin position="205"/>
        <end position="236"/>
    </location>
</feature>
<sequence>MLGISVLLSVLLLIFTAFARWRSKDEDANKAEEFPRLQFLASTPKVDGFVPILNPHPNPGVDDAFGFEEFTSTVTTTRHQCAACFSTATTRCSRCKAVRYCSSKCQIMHWRQGHKHECRPQVPSELERGDLSGKAEVVGQSKINGIDSADGLPKMNNKGTVDQAHVDDSDSHIMMPRLSTVTIDSSDRTVGPNSPSEQEGLVSDAKSHNVVREEKSNTLDAKSPDLGHSEKKLNKERLRRSATTKPRVSNMSPSFKRYNSSGGADYGDLRHSKSKEVPGVKHLHSIERGEDKDLANKHFDSSVSLTRNGGSSSYVVHNGIKSSLKKVVQQLKTSSQKKPSVENSFVETLENRDCKVVFQYDIFMRLYSSHEVELKPFGLVNCGNSCYANAVLQCLIYTRPLTLYLLQGLHSRECWREGWCFICEFEHLISKGREGNSPLSPLRILAKISHLGHGRQEDAHEFLRYAVDTMQSICIEQARFAGPVAEETTLISMTFGGYLHSKIKCMKCCHKSEKYERMMDLTVEIDGDIRTLEQALKRFTASEILQGENKYYCSRCKSYEKAKKKLTVSQAPNILTIVLKRFKAGNFTKLNKPVRFPEILDMTPYMSGFNDRFPQYSLYGVVVHLDVINAAVSGHYVCYVKNYLEEWFKIDDSVVISVDLERVLSEEAYMLLYARHSPRLPASVRNTFDHKGSEMHLQAVPRRSNVKSAIPKARHRSSDLSADPSVMQHQSSRNGHMKNPSYLEEWVTQSVESIPLLDSSSEASSLFSFSEEGTCSTPSAKDSASLEDFSDYIFGRGCSRH</sequence>
<evidence type="ECO:0000256" key="4">
    <source>
        <dbReference type="ARBA" id="ARBA00022670"/>
    </source>
</evidence>
<dbReference type="PANTHER" id="PTHR24006">
    <property type="entry name" value="UBIQUITIN CARBOXYL-TERMINAL HYDROLASE"/>
    <property type="match status" value="1"/>
</dbReference>
<dbReference type="PROSITE" id="PS50865">
    <property type="entry name" value="ZF_MYND_2"/>
    <property type="match status" value="1"/>
</dbReference>
<accession>A0A9Q1KZQ4</accession>
<feature type="signal peptide" evidence="13">
    <location>
        <begin position="1"/>
        <end position="19"/>
    </location>
</feature>
<feature type="compositionally biased region" description="Polar residues" evidence="12">
    <location>
        <begin position="243"/>
        <end position="262"/>
    </location>
</feature>